<dbReference type="InterPro" id="IPR001314">
    <property type="entry name" value="Peptidase_S1A"/>
</dbReference>
<keyword evidence="1" id="KW-1015">Disulfide bond</keyword>
<feature type="domain" description="Peptidase S1" evidence="3">
    <location>
        <begin position="63"/>
        <end position="308"/>
    </location>
</feature>
<dbReference type="PANTHER" id="PTHR24260">
    <property type="match status" value="1"/>
</dbReference>
<dbReference type="SMART" id="SM00020">
    <property type="entry name" value="Tryp_SPc"/>
    <property type="match status" value="1"/>
</dbReference>
<feature type="region of interest" description="Disordered" evidence="2">
    <location>
        <begin position="1"/>
        <end position="29"/>
    </location>
</feature>
<dbReference type="InterPro" id="IPR009003">
    <property type="entry name" value="Peptidase_S1_PA"/>
</dbReference>
<dbReference type="InterPro" id="IPR051333">
    <property type="entry name" value="CLIP_Serine_Protease"/>
</dbReference>
<keyword evidence="4" id="KW-0378">Hydrolase</keyword>
<evidence type="ECO:0000313" key="5">
    <source>
        <dbReference type="Proteomes" id="UP000321249"/>
    </source>
</evidence>
<dbReference type="PANTHER" id="PTHR24260:SF132">
    <property type="entry name" value="PEPTIDASE S1 DOMAIN-CONTAINING PROTEIN"/>
    <property type="match status" value="1"/>
</dbReference>
<gene>
    <name evidence="4" type="ORF">FRZ32_03065</name>
</gene>
<dbReference type="EMBL" id="VOQQ01000001">
    <property type="protein sequence ID" value="TXC62731.1"/>
    <property type="molecule type" value="Genomic_DNA"/>
</dbReference>
<dbReference type="PROSITE" id="PS50240">
    <property type="entry name" value="TRYPSIN_DOM"/>
    <property type="match status" value="1"/>
</dbReference>
<sequence length="310" mass="32488">MPTIRPKTTRRSRSRRRRGPMSSPWISSGRNSRALRAGLAGALFLSAAVVTAQPRPTSPDDRFLQGAPAEASRYPYVAALSRGPAGRRVYFCAGTLIAPQWIATAAHCFHTPEGRRIDARDMWVEVGRDALSDVPEEAQVRVDRIVVHPGYDPGGQGNDIALVHLAEIAGPLVAEIARRSDGAGRATALGFGSLYEGSLSSSATTRAGDPAAQTSDRLRQAAQELRDPSYCAILPGDNPMAPTIVCAGADPHDACVGDSGGPLVEPDDEGTDRLIGILSRGSGCAVPAPVAAYTRVSAYAGWIAATVAAP</sequence>
<dbReference type="InterPro" id="IPR033116">
    <property type="entry name" value="TRYPSIN_SER"/>
</dbReference>
<dbReference type="InterPro" id="IPR001254">
    <property type="entry name" value="Trypsin_dom"/>
</dbReference>
<dbReference type="PRINTS" id="PR00722">
    <property type="entry name" value="CHYMOTRYPSIN"/>
</dbReference>
<evidence type="ECO:0000256" key="1">
    <source>
        <dbReference type="ARBA" id="ARBA00023157"/>
    </source>
</evidence>
<dbReference type="SUPFAM" id="SSF50494">
    <property type="entry name" value="Trypsin-like serine proteases"/>
    <property type="match status" value="1"/>
</dbReference>
<dbReference type="FunFam" id="2.40.10.10:FF:000068">
    <property type="entry name" value="transmembrane protease serine 2"/>
    <property type="match status" value="1"/>
</dbReference>
<keyword evidence="5" id="KW-1185">Reference proteome</keyword>
<evidence type="ECO:0000313" key="4">
    <source>
        <dbReference type="EMBL" id="TXC62731.1"/>
    </source>
</evidence>
<comment type="caution">
    <text evidence="4">The sequence shown here is derived from an EMBL/GenBank/DDBJ whole genome shotgun (WGS) entry which is preliminary data.</text>
</comment>
<evidence type="ECO:0000256" key="2">
    <source>
        <dbReference type="SAM" id="MobiDB-lite"/>
    </source>
</evidence>
<dbReference type="GO" id="GO:0006508">
    <property type="term" value="P:proteolysis"/>
    <property type="evidence" value="ECO:0007669"/>
    <property type="project" value="UniProtKB-KW"/>
</dbReference>
<dbReference type="GO" id="GO:0004252">
    <property type="term" value="F:serine-type endopeptidase activity"/>
    <property type="evidence" value="ECO:0007669"/>
    <property type="project" value="InterPro"/>
</dbReference>
<dbReference type="PROSITE" id="PS00135">
    <property type="entry name" value="TRYPSIN_SER"/>
    <property type="match status" value="1"/>
</dbReference>
<dbReference type="Proteomes" id="UP000321249">
    <property type="component" value="Unassembled WGS sequence"/>
</dbReference>
<evidence type="ECO:0000259" key="3">
    <source>
        <dbReference type="PROSITE" id="PS50240"/>
    </source>
</evidence>
<dbReference type="Gene3D" id="2.40.10.10">
    <property type="entry name" value="Trypsin-like serine proteases"/>
    <property type="match status" value="2"/>
</dbReference>
<accession>A0A5C6TRT4</accession>
<feature type="compositionally biased region" description="Basic residues" evidence="2">
    <location>
        <begin position="7"/>
        <end position="19"/>
    </location>
</feature>
<organism evidence="4 5">
    <name type="scientific">Allosphingosinicella ginsenosidimutans</name>
    <dbReference type="NCBI Taxonomy" id="1176539"/>
    <lineage>
        <taxon>Bacteria</taxon>
        <taxon>Pseudomonadati</taxon>
        <taxon>Pseudomonadota</taxon>
        <taxon>Alphaproteobacteria</taxon>
        <taxon>Sphingomonadales</taxon>
        <taxon>Sphingomonadaceae</taxon>
        <taxon>Allosphingosinicella</taxon>
    </lineage>
</organism>
<proteinExistence type="predicted"/>
<dbReference type="Pfam" id="PF00089">
    <property type="entry name" value="Trypsin"/>
    <property type="match status" value="1"/>
</dbReference>
<dbReference type="AlphaFoldDB" id="A0A5C6TRT4"/>
<dbReference type="InterPro" id="IPR043504">
    <property type="entry name" value="Peptidase_S1_PA_chymotrypsin"/>
</dbReference>
<protein>
    <submittedName>
        <fullName evidence="4">Serine protease</fullName>
    </submittedName>
</protein>
<dbReference type="CDD" id="cd00190">
    <property type="entry name" value="Tryp_SPc"/>
    <property type="match status" value="1"/>
</dbReference>
<name>A0A5C6TRT4_9SPHN</name>
<keyword evidence="4" id="KW-0645">Protease</keyword>
<reference evidence="4 5" key="1">
    <citation type="journal article" date="2015" name="J. Microbiol.">
        <title>Sphingosinicella ginsenosidimutans sp. nov., with ginsenoside converting activity.</title>
        <authorList>
            <person name="Kim J.K."/>
            <person name="Kang M.S."/>
            <person name="Park S.C."/>
            <person name="Kim K.M."/>
            <person name="Choi K."/>
            <person name="Yoon M.H."/>
            <person name="Im W.T."/>
        </authorList>
    </citation>
    <scope>NUCLEOTIDE SEQUENCE [LARGE SCALE GENOMIC DNA]</scope>
    <source>
        <strain evidence="4 5">BS-11</strain>
    </source>
</reference>